<dbReference type="InterPro" id="IPR032728">
    <property type="entry name" value="BBS1_N"/>
</dbReference>
<sequence length="720" mass="81365">MPTNESSDSNYSKINESDTENKSIWIDVTYDPFNGIQTTSDCMDLVDVDGTKQHHLVIADFGNIRNNKYMKSGSLVSINEDNININISNDNDLQNSKNMNDKKKMLKQKGSSLLLSKHDIALNNNKTDISVLKIFKDDHVETKIDLPDIPRAICSFYSDIQVGIHPTIAIAIGTTIYMYRDRYPYIKMTLPPVEANPIEEKAWENAISKIKNINKIYNRNNMNIKVTDISDSNLSLNENSNPKNIADKESLNEPISNSPEQNEELHSKLVATVTELVNNLSPLRNNGVIQLTQISIEFLALEDLEMKIAYLVGNLDINISIEPTITAMTTIKKNRDDEESLSYLVVGVNEKIVYIVNPNGCQVIEKFQLSSSIQLMSVYGFYDSSYHIVVGCFDGSLYYLTSNSCYKIVQLEFLPIGIVTFEKSLIVGCMNNTLYSYSLSGKKKYSISMPSPIVNIKEIPGQMKKNKCYAVSLQNNEVRIFSDKNLILTIPTPDIITGMVFGKFEREQNGLIMATKSGGLIIKFLKRNATSTLQDINLKPPIEQKQPIIVPKKTRLYINQTVREKENPKEIHSVFQRDLFRIKLIAARSYVRTFQNTLNPISVTPTSKIKMMLEVMGINVNFKIRLDIINIGTNIAKDLYLVFDYDDVLFTIEKPMINIPIILPGINYTIDCLIKQNIDALEKETDNQIKVLLCEKGQILPLVTGMADVGMCQDLLETYG</sequence>
<keyword evidence="5" id="KW-1185">Reference proteome</keyword>
<comment type="caution">
    <text evidence="4">The sequence shown here is derived from an EMBL/GenBank/DDBJ whole genome shotgun (WGS) entry which is preliminary data.</text>
</comment>
<dbReference type="GO" id="GO:0005930">
    <property type="term" value="C:axoneme"/>
    <property type="evidence" value="ECO:0007669"/>
    <property type="project" value="TreeGrafter"/>
</dbReference>
<dbReference type="PANTHER" id="PTHR20870">
    <property type="entry name" value="BARDET-BIEDL SYNDROME 1 PROTEIN"/>
    <property type="match status" value="1"/>
</dbReference>
<dbReference type="InterPro" id="IPR036322">
    <property type="entry name" value="WD40_repeat_dom_sf"/>
</dbReference>
<dbReference type="EMBL" id="MCOG01000083">
    <property type="protein sequence ID" value="ORY54639.1"/>
    <property type="molecule type" value="Genomic_DNA"/>
</dbReference>
<dbReference type="AlphaFoldDB" id="A0A1Y2D5Q7"/>
<organism evidence="4 5">
    <name type="scientific">Neocallimastix californiae</name>
    <dbReference type="NCBI Taxonomy" id="1754190"/>
    <lineage>
        <taxon>Eukaryota</taxon>
        <taxon>Fungi</taxon>
        <taxon>Fungi incertae sedis</taxon>
        <taxon>Chytridiomycota</taxon>
        <taxon>Chytridiomycota incertae sedis</taxon>
        <taxon>Neocallimastigomycetes</taxon>
        <taxon>Neocallimastigales</taxon>
        <taxon>Neocallimastigaceae</taxon>
        <taxon>Neocallimastix</taxon>
    </lineage>
</organism>
<dbReference type="GO" id="GO:1905515">
    <property type="term" value="P:non-motile cilium assembly"/>
    <property type="evidence" value="ECO:0007669"/>
    <property type="project" value="InterPro"/>
</dbReference>
<feature type="domain" description="Bardet-Biedl syndrome 1 N-terminal" evidence="2">
    <location>
        <begin position="271"/>
        <end position="400"/>
    </location>
</feature>
<dbReference type="GO" id="GO:0005119">
    <property type="term" value="F:smoothened binding"/>
    <property type="evidence" value="ECO:0007669"/>
    <property type="project" value="TreeGrafter"/>
</dbReference>
<feature type="region of interest" description="Disordered" evidence="1">
    <location>
        <begin position="240"/>
        <end position="259"/>
    </location>
</feature>
<dbReference type="InterPro" id="IPR028784">
    <property type="entry name" value="BBS1"/>
</dbReference>
<gene>
    <name evidence="4" type="ORF">LY90DRAFT_273780</name>
</gene>
<dbReference type="GO" id="GO:0005113">
    <property type="term" value="F:patched binding"/>
    <property type="evidence" value="ECO:0007669"/>
    <property type="project" value="TreeGrafter"/>
</dbReference>
<dbReference type="Pfam" id="PF14779">
    <property type="entry name" value="BBS1"/>
    <property type="match status" value="3"/>
</dbReference>
<dbReference type="SUPFAM" id="SSF50978">
    <property type="entry name" value="WD40 repeat-like"/>
    <property type="match status" value="1"/>
</dbReference>
<reference evidence="4 5" key="1">
    <citation type="submission" date="2016-08" db="EMBL/GenBank/DDBJ databases">
        <title>A Parts List for Fungal Cellulosomes Revealed by Comparative Genomics.</title>
        <authorList>
            <consortium name="DOE Joint Genome Institute"/>
            <person name="Haitjema C.H."/>
            <person name="Gilmore S.P."/>
            <person name="Henske J.K."/>
            <person name="Solomon K.V."/>
            <person name="De Groot R."/>
            <person name="Kuo A."/>
            <person name="Mondo S.J."/>
            <person name="Salamov A.A."/>
            <person name="Labutti K."/>
            <person name="Zhao Z."/>
            <person name="Chiniquy J."/>
            <person name="Barry K."/>
            <person name="Brewer H.M."/>
            <person name="Purvine S.O."/>
            <person name="Wright A.T."/>
            <person name="Boxma B."/>
            <person name="Van Alen T."/>
            <person name="Hackstein J.H."/>
            <person name="Baker S.E."/>
            <person name="Grigoriev I.V."/>
            <person name="O'Malley M.A."/>
        </authorList>
    </citation>
    <scope>NUCLEOTIDE SEQUENCE [LARGE SCALE GENOMIC DNA]</scope>
    <source>
        <strain evidence="4 5">G1</strain>
    </source>
</reference>
<dbReference type="PANTHER" id="PTHR20870:SF0">
    <property type="entry name" value="BARDET-BIEDL SYNDROME 1 PROTEIN"/>
    <property type="match status" value="1"/>
</dbReference>
<dbReference type="GO" id="GO:0005815">
    <property type="term" value="C:microtubule organizing center"/>
    <property type="evidence" value="ECO:0007669"/>
    <property type="project" value="TreeGrafter"/>
</dbReference>
<protein>
    <recommendedName>
        <fullName evidence="6">Bardet-Biedl syndrome 1 N-terminal domain-containing protein</fullName>
    </recommendedName>
</protein>
<feature type="domain" description="Bardet-Biedl syndrome 1 protein GAE" evidence="3">
    <location>
        <begin position="609"/>
        <end position="706"/>
    </location>
</feature>
<evidence type="ECO:0000256" key="1">
    <source>
        <dbReference type="SAM" id="MobiDB-lite"/>
    </source>
</evidence>
<dbReference type="STRING" id="1754190.A0A1Y2D5Q7"/>
<evidence type="ECO:0008006" key="6">
    <source>
        <dbReference type="Google" id="ProtNLM"/>
    </source>
</evidence>
<name>A0A1Y2D5Q7_9FUNG</name>
<feature type="domain" description="Bardet-Biedl syndrome 1 N-terminal" evidence="2">
    <location>
        <begin position="128"/>
        <end position="246"/>
    </location>
</feature>
<dbReference type="Proteomes" id="UP000193920">
    <property type="component" value="Unassembled WGS sequence"/>
</dbReference>
<evidence type="ECO:0000313" key="4">
    <source>
        <dbReference type="EMBL" id="ORY54639.1"/>
    </source>
</evidence>
<feature type="domain" description="Bardet-Biedl syndrome 1 N-terminal" evidence="2">
    <location>
        <begin position="25"/>
        <end position="71"/>
    </location>
</feature>
<evidence type="ECO:0000259" key="3">
    <source>
        <dbReference type="Pfam" id="PF23304"/>
    </source>
</evidence>
<dbReference type="Pfam" id="PF23304">
    <property type="entry name" value="GAE_BBS1"/>
    <property type="match status" value="1"/>
</dbReference>
<dbReference type="InterPro" id="IPR056419">
    <property type="entry name" value="GAE_BBS1"/>
</dbReference>
<proteinExistence type="predicted"/>
<dbReference type="OrthoDB" id="10259809at2759"/>
<evidence type="ECO:0000313" key="5">
    <source>
        <dbReference type="Proteomes" id="UP000193920"/>
    </source>
</evidence>
<evidence type="ECO:0000259" key="2">
    <source>
        <dbReference type="Pfam" id="PF14779"/>
    </source>
</evidence>
<dbReference type="GO" id="GO:0034464">
    <property type="term" value="C:BBSome"/>
    <property type="evidence" value="ECO:0007669"/>
    <property type="project" value="InterPro"/>
</dbReference>
<accession>A0A1Y2D5Q7</accession>
<dbReference type="GO" id="GO:0061512">
    <property type="term" value="P:protein localization to cilium"/>
    <property type="evidence" value="ECO:0007669"/>
    <property type="project" value="TreeGrafter"/>
</dbReference>